<dbReference type="RefSeq" id="WP_196817037.1">
    <property type="nucleotide sequence ID" value="NZ_CP012850.1"/>
</dbReference>
<evidence type="ECO:0000313" key="1">
    <source>
        <dbReference type="EMBL" id="ALI34361.1"/>
    </source>
</evidence>
<gene>
    <name evidence="1" type="ORF">NMY3_00147</name>
</gene>
<protein>
    <submittedName>
        <fullName evidence="1">Uncharacterized protein</fullName>
    </submittedName>
</protein>
<reference evidence="2" key="1">
    <citation type="submission" date="2015-10" db="EMBL/GenBank/DDBJ databases">
        <title>Niche specialization of a soil ammonia-oxidizing archaeon, Candidatus Nitrosocosmicus oleophilus.</title>
        <authorList>
            <person name="Jung M.-Y."/>
            <person name="Rhee S.-K."/>
        </authorList>
    </citation>
    <scope>NUCLEOTIDE SEQUENCE [LARGE SCALE GENOMIC DNA]</scope>
    <source>
        <strain evidence="2">MY3</strain>
    </source>
</reference>
<organism evidence="1 2">
    <name type="scientific">Candidatus Nitrosocosmicus oleophilus</name>
    <dbReference type="NCBI Taxonomy" id="1353260"/>
    <lineage>
        <taxon>Archaea</taxon>
        <taxon>Nitrososphaerota</taxon>
        <taxon>Nitrososphaeria</taxon>
        <taxon>Nitrososphaerales</taxon>
        <taxon>Nitrososphaeraceae</taxon>
        <taxon>Candidatus Nitrosocosmicus</taxon>
    </lineage>
</organism>
<proteinExistence type="predicted"/>
<dbReference type="OrthoDB" id="382502at2157"/>
<accession>A0A654LVV8</accession>
<dbReference type="Proteomes" id="UP000058925">
    <property type="component" value="Chromosome"/>
</dbReference>
<name>A0A654LVV8_9ARCH</name>
<dbReference type="AlphaFoldDB" id="A0A654LVV8"/>
<dbReference type="KEGG" id="taa:NMY3_00147"/>
<keyword evidence="2" id="KW-1185">Reference proteome</keyword>
<dbReference type="EMBL" id="CP012850">
    <property type="protein sequence ID" value="ALI34361.1"/>
    <property type="molecule type" value="Genomic_DNA"/>
</dbReference>
<evidence type="ECO:0000313" key="2">
    <source>
        <dbReference type="Proteomes" id="UP000058925"/>
    </source>
</evidence>
<dbReference type="GeneID" id="60420358"/>
<sequence length="93" mass="10711">MTQGDSNCATSIRIGEAIRRQTIHNDSYSCSIYKRDLIKTTKELLENSYFTAPKKIHLDKIKKIIEREWGSTINRTAELAVKPIEKQWQASIS</sequence>